<accession>A0A2S2DDV8</accession>
<dbReference type="GO" id="GO:0016887">
    <property type="term" value="F:ATP hydrolysis activity"/>
    <property type="evidence" value="ECO:0007669"/>
    <property type="project" value="InterPro"/>
</dbReference>
<proteinExistence type="inferred from homology"/>
<dbReference type="PROSITE" id="PS00662">
    <property type="entry name" value="T2SP_E"/>
    <property type="match status" value="1"/>
</dbReference>
<dbReference type="PANTHER" id="PTHR30486">
    <property type="entry name" value="TWITCHING MOTILITY PROTEIN PILT"/>
    <property type="match status" value="1"/>
</dbReference>
<evidence type="ECO:0000259" key="2">
    <source>
        <dbReference type="PROSITE" id="PS00662"/>
    </source>
</evidence>
<dbReference type="Proteomes" id="UP000245820">
    <property type="component" value="Chromosome"/>
</dbReference>
<evidence type="ECO:0000256" key="1">
    <source>
        <dbReference type="ARBA" id="ARBA00006611"/>
    </source>
</evidence>
<comment type="similarity">
    <text evidence="1">Belongs to the GSP E family.</text>
</comment>
<dbReference type="InterPro" id="IPR027417">
    <property type="entry name" value="P-loop_NTPase"/>
</dbReference>
<dbReference type="InterPro" id="IPR003593">
    <property type="entry name" value="AAA+_ATPase"/>
</dbReference>
<protein>
    <submittedName>
        <fullName evidence="3">Twitching motility protein PilT</fullName>
    </submittedName>
</protein>
<organism evidence="3 4">
    <name type="scientific">Massilia oculi</name>
    <dbReference type="NCBI Taxonomy" id="945844"/>
    <lineage>
        <taxon>Bacteria</taxon>
        <taxon>Pseudomonadati</taxon>
        <taxon>Pseudomonadota</taxon>
        <taxon>Betaproteobacteria</taxon>
        <taxon>Burkholderiales</taxon>
        <taxon>Oxalobacteraceae</taxon>
        <taxon>Telluria group</taxon>
        <taxon>Massilia</taxon>
    </lineage>
</organism>
<dbReference type="InterPro" id="IPR050921">
    <property type="entry name" value="T4SS_GSP_E_ATPase"/>
</dbReference>
<dbReference type="InterPro" id="IPR001482">
    <property type="entry name" value="T2SS/T4SS_dom"/>
</dbReference>
<feature type="domain" description="Bacterial type II secretion system protein E" evidence="2">
    <location>
        <begin position="202"/>
        <end position="216"/>
    </location>
</feature>
<evidence type="ECO:0000313" key="3">
    <source>
        <dbReference type="EMBL" id="AWL03524.1"/>
    </source>
</evidence>
<dbReference type="SMART" id="SM00382">
    <property type="entry name" value="AAA"/>
    <property type="match status" value="1"/>
</dbReference>
<reference evidence="3 4" key="1">
    <citation type="submission" date="2018-05" db="EMBL/GenBank/DDBJ databases">
        <title>Complete genome sequence of Massilia oculi sp. nov. CCUG 43427T (=DSM 26321T), the type strain of M. oculi, and comparison with genome sequences of other Massilia strains.</title>
        <authorList>
            <person name="Zhu B."/>
        </authorList>
    </citation>
    <scope>NUCLEOTIDE SEQUENCE [LARGE SCALE GENOMIC DNA]</scope>
    <source>
        <strain evidence="3 4">CCUG 43427</strain>
    </source>
</reference>
<dbReference type="Pfam" id="PF00437">
    <property type="entry name" value="T2SSE"/>
    <property type="match status" value="1"/>
</dbReference>
<sequence>MINPLSEARDLMLEIHALANLGQQCSDIHIEQDEPMMLKLPRGWQAATSVPVRLGEMRALLDTIDEDWEDKIVERAIDRLITLGDCRLRCNVFRAGRGRKVCISMRCLPVNPLPLDQTGLPSYVRTMLEATRGIILVTGPTGSGKTTTIAAMLDYLNSTRKSHIVTIEQPVEYEFGRKQGIISQKEVPVDTETFASGLLEGLRQKPDVLMVGEIRDQDTAETLLHAGESGHLVLASMHTNSAVSALTRLLAFFPAEQRERHAGALAGALVGVVCQGLVPSEDGRAFMLASEMLFNHNGQLAQFIGDPSKHHMIAEFMRRQDDNMSRSLNDVLATMVGKRQISARDAMRAAYNRMELHDLLNSQR</sequence>
<keyword evidence="4" id="KW-1185">Reference proteome</keyword>
<dbReference type="AlphaFoldDB" id="A0A2S2DDV8"/>
<dbReference type="KEGG" id="mtim:DIR46_03045"/>
<name>A0A2S2DDV8_9BURK</name>
<dbReference type="EMBL" id="CP029343">
    <property type="protein sequence ID" value="AWL03524.1"/>
    <property type="molecule type" value="Genomic_DNA"/>
</dbReference>
<dbReference type="PANTHER" id="PTHR30486:SF6">
    <property type="entry name" value="TYPE IV PILUS RETRACTATION ATPASE PILT"/>
    <property type="match status" value="1"/>
</dbReference>
<gene>
    <name evidence="3" type="ORF">DIR46_03045</name>
</gene>
<dbReference type="Gene3D" id="3.30.450.90">
    <property type="match status" value="1"/>
</dbReference>
<dbReference type="RefSeq" id="WP_109343927.1">
    <property type="nucleotide sequence ID" value="NZ_CP029343.1"/>
</dbReference>
<evidence type="ECO:0000313" key="4">
    <source>
        <dbReference type="Proteomes" id="UP000245820"/>
    </source>
</evidence>
<dbReference type="OrthoDB" id="5790493at2"/>
<dbReference type="Gene3D" id="3.40.50.300">
    <property type="entry name" value="P-loop containing nucleotide triphosphate hydrolases"/>
    <property type="match status" value="1"/>
</dbReference>
<dbReference type="SUPFAM" id="SSF52540">
    <property type="entry name" value="P-loop containing nucleoside triphosphate hydrolases"/>
    <property type="match status" value="1"/>
</dbReference>